<gene>
    <name evidence="1" type="ORF">LLUT_LOCUS33984</name>
</gene>
<dbReference type="AlphaFoldDB" id="A0AAV1YJ56"/>
<accession>A0AAV1YJ56</accession>
<proteinExistence type="predicted"/>
<organism evidence="1 2">
    <name type="scientific">Lupinus luteus</name>
    <name type="common">European yellow lupine</name>
    <dbReference type="NCBI Taxonomy" id="3873"/>
    <lineage>
        <taxon>Eukaryota</taxon>
        <taxon>Viridiplantae</taxon>
        <taxon>Streptophyta</taxon>
        <taxon>Embryophyta</taxon>
        <taxon>Tracheophyta</taxon>
        <taxon>Spermatophyta</taxon>
        <taxon>Magnoliopsida</taxon>
        <taxon>eudicotyledons</taxon>
        <taxon>Gunneridae</taxon>
        <taxon>Pentapetalae</taxon>
        <taxon>rosids</taxon>
        <taxon>fabids</taxon>
        <taxon>Fabales</taxon>
        <taxon>Fabaceae</taxon>
        <taxon>Papilionoideae</taxon>
        <taxon>50 kb inversion clade</taxon>
        <taxon>genistoids sensu lato</taxon>
        <taxon>core genistoids</taxon>
        <taxon>Genisteae</taxon>
        <taxon>Lupinus</taxon>
    </lineage>
</organism>
<evidence type="ECO:0000313" key="2">
    <source>
        <dbReference type="Proteomes" id="UP001497480"/>
    </source>
</evidence>
<dbReference type="EMBL" id="CAXHTB010000024">
    <property type="protein sequence ID" value="CAL0332924.1"/>
    <property type="molecule type" value="Genomic_DNA"/>
</dbReference>
<protein>
    <submittedName>
        <fullName evidence="1">Uncharacterized protein</fullName>
    </submittedName>
</protein>
<dbReference type="Proteomes" id="UP001497480">
    <property type="component" value="Unassembled WGS sequence"/>
</dbReference>
<sequence length="148" mass="16571">MPNRAEGADSSLFERKVQSACRLGARIPLRRGKSNRSHKKVWKNSPKTKPKMQIIPTKTCRLNLSSNQTGTSSFYATWQIEPSVQTNLNQHLLHDLAYFSFGSTGKIINEAKEGGQVAPLSTCLSNFDCADFELAWCLPIWPDARFIA</sequence>
<keyword evidence="2" id="KW-1185">Reference proteome</keyword>
<name>A0AAV1YJ56_LUPLU</name>
<reference evidence="1 2" key="1">
    <citation type="submission" date="2024-03" db="EMBL/GenBank/DDBJ databases">
        <authorList>
            <person name="Martinez-Hernandez J."/>
        </authorList>
    </citation>
    <scope>NUCLEOTIDE SEQUENCE [LARGE SCALE GENOMIC DNA]</scope>
</reference>
<evidence type="ECO:0000313" key="1">
    <source>
        <dbReference type="EMBL" id="CAL0332924.1"/>
    </source>
</evidence>
<comment type="caution">
    <text evidence="1">The sequence shown here is derived from an EMBL/GenBank/DDBJ whole genome shotgun (WGS) entry which is preliminary data.</text>
</comment>